<keyword evidence="8" id="KW-1185">Reference proteome</keyword>
<dbReference type="PIRSF" id="PIRSF005355">
    <property type="entry name" value="UBIAD1"/>
    <property type="match status" value="1"/>
</dbReference>
<dbReference type="EMBL" id="AEUX02000006">
    <property type="protein sequence ID" value="EHI69545.1"/>
    <property type="molecule type" value="Genomic_DNA"/>
</dbReference>
<comment type="subcellular location">
    <subcellularLocation>
        <location evidence="1">Membrane</location>
        <topology evidence="1">Multi-pass membrane protein</topology>
    </subcellularLocation>
</comment>
<feature type="transmembrane region" description="Helical" evidence="6">
    <location>
        <begin position="226"/>
        <end position="244"/>
    </location>
</feature>
<feature type="transmembrane region" description="Helical" evidence="6">
    <location>
        <begin position="119"/>
        <end position="137"/>
    </location>
</feature>
<dbReference type="OrthoDB" id="9767568at2"/>
<dbReference type="eggNOG" id="COG1575">
    <property type="taxonomic scope" value="Bacteria"/>
</dbReference>
<dbReference type="GO" id="GO:0004659">
    <property type="term" value="F:prenyltransferase activity"/>
    <property type="evidence" value="ECO:0007669"/>
    <property type="project" value="InterPro"/>
</dbReference>
<dbReference type="EC" id="2.5.1.-" evidence="7"/>
<dbReference type="InterPro" id="IPR000537">
    <property type="entry name" value="UbiA_prenyltransferase"/>
</dbReference>
<evidence type="ECO:0000256" key="6">
    <source>
        <dbReference type="SAM" id="Phobius"/>
    </source>
</evidence>
<dbReference type="GO" id="GO:0009234">
    <property type="term" value="P:menaquinone biosynthetic process"/>
    <property type="evidence" value="ECO:0007669"/>
    <property type="project" value="TreeGrafter"/>
</dbReference>
<keyword evidence="2 7" id="KW-0808">Transferase</keyword>
<dbReference type="Proteomes" id="UP000003330">
    <property type="component" value="Unassembled WGS sequence"/>
</dbReference>
<dbReference type="InterPro" id="IPR026046">
    <property type="entry name" value="UBIAD1"/>
</dbReference>
<dbReference type="CDD" id="cd13962">
    <property type="entry name" value="PT_UbiA_UBIAD1"/>
    <property type="match status" value="1"/>
</dbReference>
<evidence type="ECO:0000313" key="7">
    <source>
        <dbReference type="EMBL" id="EHI69545.1"/>
    </source>
</evidence>
<accession>G5K394</accession>
<dbReference type="RefSeq" id="WP_008088987.1">
    <property type="nucleotide sequence ID" value="NZ_AEUX02000006.1"/>
</dbReference>
<evidence type="ECO:0000256" key="1">
    <source>
        <dbReference type="ARBA" id="ARBA00004141"/>
    </source>
</evidence>
<evidence type="ECO:0000256" key="5">
    <source>
        <dbReference type="ARBA" id="ARBA00023136"/>
    </source>
</evidence>
<reference evidence="7 8" key="1">
    <citation type="journal article" date="2014" name="Int. J. Syst. Evol. Microbiol.">
        <title>Phylogenomics and the dynamic genome evolution of the genus Streptococcus.</title>
        <authorList>
            <consortium name="The Broad Institute Genome Sequencing Platform"/>
            <person name="Richards V.P."/>
            <person name="Palmer S.R."/>
            <person name="Pavinski Bitar P.D."/>
            <person name="Qin X."/>
            <person name="Weinstock G.M."/>
            <person name="Highlander S.K."/>
            <person name="Town C.D."/>
            <person name="Burne R.A."/>
            <person name="Stanhope M.J."/>
        </authorList>
    </citation>
    <scope>NUCLEOTIDE SEQUENCE [LARGE SCALE GENOMIC DNA]</scope>
    <source>
        <strain evidence="7 8">707-05</strain>
    </source>
</reference>
<feature type="transmembrane region" description="Helical" evidence="6">
    <location>
        <begin position="149"/>
        <end position="167"/>
    </location>
</feature>
<protein>
    <submittedName>
        <fullName evidence="7">Prenyltransferase, UbiA family</fullName>
        <ecNumber evidence="7">2.5.1.-</ecNumber>
    </submittedName>
</protein>
<feature type="transmembrane region" description="Helical" evidence="6">
    <location>
        <begin position="194"/>
        <end position="214"/>
    </location>
</feature>
<keyword evidence="3 6" id="KW-0812">Transmembrane</keyword>
<dbReference type="PANTHER" id="PTHR13929:SF0">
    <property type="entry name" value="UBIA PRENYLTRANSFERASE DOMAIN-CONTAINING PROTEIN 1"/>
    <property type="match status" value="1"/>
</dbReference>
<dbReference type="Pfam" id="PF01040">
    <property type="entry name" value="UbiA"/>
    <property type="match status" value="1"/>
</dbReference>
<proteinExistence type="predicted"/>
<dbReference type="GO" id="GO:0016020">
    <property type="term" value="C:membrane"/>
    <property type="evidence" value="ECO:0007669"/>
    <property type="project" value="UniProtKB-SubCell"/>
</dbReference>
<feature type="transmembrane region" description="Helical" evidence="6">
    <location>
        <begin position="96"/>
        <end position="113"/>
    </location>
</feature>
<dbReference type="AlphaFoldDB" id="G5K394"/>
<name>G5K394_9STRE</name>
<evidence type="ECO:0000256" key="4">
    <source>
        <dbReference type="ARBA" id="ARBA00022989"/>
    </source>
</evidence>
<evidence type="ECO:0000256" key="2">
    <source>
        <dbReference type="ARBA" id="ARBA00022679"/>
    </source>
</evidence>
<keyword evidence="5 6" id="KW-0472">Membrane</keyword>
<organism evidence="7 8">
    <name type="scientific">Streptococcus ictaluri 707-05</name>
    <dbReference type="NCBI Taxonomy" id="764299"/>
    <lineage>
        <taxon>Bacteria</taxon>
        <taxon>Bacillati</taxon>
        <taxon>Bacillota</taxon>
        <taxon>Bacilli</taxon>
        <taxon>Lactobacillales</taxon>
        <taxon>Streptococcaceae</taxon>
        <taxon>Streptococcus</taxon>
    </lineage>
</organism>
<feature type="transmembrane region" description="Helical" evidence="6">
    <location>
        <begin position="21"/>
        <end position="38"/>
    </location>
</feature>
<comment type="caution">
    <text evidence="7">The sequence shown here is derived from an EMBL/GenBank/DDBJ whole genome shotgun (WGS) entry which is preliminary data.</text>
</comment>
<keyword evidence="4 6" id="KW-1133">Transmembrane helix</keyword>
<evidence type="ECO:0000256" key="3">
    <source>
        <dbReference type="ARBA" id="ARBA00022692"/>
    </source>
</evidence>
<dbReference type="STRING" id="764299.STRIC_1262"/>
<gene>
    <name evidence="7" type="ORF">STRIC_1262</name>
</gene>
<feature type="transmembrane region" description="Helical" evidence="6">
    <location>
        <begin position="250"/>
        <end position="272"/>
    </location>
</feature>
<dbReference type="PANTHER" id="PTHR13929">
    <property type="entry name" value="1,4-DIHYDROXY-2-NAPHTHOATE OCTAPRENYLTRANSFERASE"/>
    <property type="match status" value="1"/>
</dbReference>
<evidence type="ECO:0000313" key="8">
    <source>
        <dbReference type="Proteomes" id="UP000003330"/>
    </source>
</evidence>
<feature type="transmembrane region" description="Helical" evidence="6">
    <location>
        <begin position="44"/>
        <end position="63"/>
    </location>
</feature>
<sequence length="316" mass="36508">MKTNNLTLPVFLEFVELKTKVASLFPMIIGFAWSQLYYQNLNLRNSLLFAIAVIAFDMCTTAINNTMDFIKAHDMTYQQEDNVIGKYGLHYKTMTHIIYALLIFSALVSLVLVVFTDILLLPIGALCFLIGISYTFGPFPLSRLPLGEIFSGITMGFGIFFLAIYVQDPHQLLYSQWDSHNVLISLNWLECLKIGLMSLPMVCLIANIMLANNLCDYDQDIRNQRFTLIHFIGKTYSIYLYAILHTIPWIMWLFFVVMGWLPITALILYLAYPISFKSLRRFLTKQEKRLTFIESIKSFVLFSSLYFLILLLINII</sequence>
<feature type="transmembrane region" description="Helical" evidence="6">
    <location>
        <begin position="292"/>
        <end position="313"/>
    </location>
</feature>
<dbReference type="GO" id="GO:0042371">
    <property type="term" value="P:vitamin K biosynthetic process"/>
    <property type="evidence" value="ECO:0007669"/>
    <property type="project" value="TreeGrafter"/>
</dbReference>